<sequence length="376" mass="40952">MNPLAPLVFFFGKDMFRYIIMFSGVSIVASFLTQNGILWGEYFLWITLIAIATIIIWRAGDFFSQAATYIQEKHEIPQSIKAAVIDAIASSFPEFCVAVIAVIIIGRAEVGISSIIGSALYNVLIIPAAAGLVAATPMVISREVVWRDNIFYLGVVLLLGAMLWYFPNEWGAGVAVLFLLAYLAYVFLLHRDFKISKIQNTDPPKNEVTMSEDGEDGELELTSTKIAWLWILAMMIVMGGASHLLVEASLALGEMLGIDGVIMGFVVIAAGTSVPDTALSVISARKGQYDAAISNVFGSNIFDICVCLSIPILLALAMSGEPTSIDLPQIELIWSLAGATVLAIYLFWSNNYTLTKVKASMMGLLYLIIILISFTF</sequence>
<dbReference type="GO" id="GO:0005886">
    <property type="term" value="C:plasma membrane"/>
    <property type="evidence" value="ECO:0007669"/>
    <property type="project" value="TreeGrafter"/>
</dbReference>
<dbReference type="AlphaFoldDB" id="A0A381PYT4"/>
<evidence type="ECO:0000259" key="6">
    <source>
        <dbReference type="Pfam" id="PF01699"/>
    </source>
</evidence>
<feature type="transmembrane region" description="Helical" evidence="5">
    <location>
        <begin position="296"/>
        <end position="318"/>
    </location>
</feature>
<name>A0A381PYT4_9ZZZZ</name>
<feature type="domain" description="Sodium/calcium exchanger membrane region" evidence="6">
    <location>
        <begin position="46"/>
        <end position="188"/>
    </location>
</feature>
<dbReference type="InterPro" id="IPR044880">
    <property type="entry name" value="NCX_ion-bd_dom_sf"/>
</dbReference>
<feature type="transmembrane region" description="Helical" evidence="5">
    <location>
        <begin position="18"/>
        <end position="37"/>
    </location>
</feature>
<dbReference type="GO" id="GO:0005262">
    <property type="term" value="F:calcium channel activity"/>
    <property type="evidence" value="ECO:0007669"/>
    <property type="project" value="TreeGrafter"/>
</dbReference>
<dbReference type="Gene3D" id="1.20.1420.30">
    <property type="entry name" value="NCX, central ion-binding region"/>
    <property type="match status" value="2"/>
</dbReference>
<feature type="transmembrane region" description="Helical" evidence="5">
    <location>
        <begin position="359"/>
        <end position="375"/>
    </location>
</feature>
<dbReference type="PANTHER" id="PTHR10846:SF8">
    <property type="entry name" value="INNER MEMBRANE PROTEIN YRBG"/>
    <property type="match status" value="1"/>
</dbReference>
<feature type="transmembrane region" description="Helical" evidence="5">
    <location>
        <begin position="330"/>
        <end position="347"/>
    </location>
</feature>
<feature type="transmembrane region" description="Helical" evidence="5">
    <location>
        <begin position="172"/>
        <end position="189"/>
    </location>
</feature>
<keyword evidence="3 5" id="KW-1133">Transmembrane helix</keyword>
<dbReference type="GO" id="GO:0006874">
    <property type="term" value="P:intracellular calcium ion homeostasis"/>
    <property type="evidence" value="ECO:0007669"/>
    <property type="project" value="TreeGrafter"/>
</dbReference>
<gene>
    <name evidence="7" type="ORF">METZ01_LOCUS24023</name>
</gene>
<accession>A0A381PYT4</accession>
<feature type="transmembrane region" description="Helical" evidence="5">
    <location>
        <begin position="149"/>
        <end position="166"/>
    </location>
</feature>
<dbReference type="EMBL" id="UINC01001113">
    <property type="protein sequence ID" value="SUZ71169.1"/>
    <property type="molecule type" value="Genomic_DNA"/>
</dbReference>
<evidence type="ECO:0000256" key="1">
    <source>
        <dbReference type="ARBA" id="ARBA00004141"/>
    </source>
</evidence>
<feature type="transmembrane region" description="Helical" evidence="5">
    <location>
        <begin position="227"/>
        <end position="246"/>
    </location>
</feature>
<comment type="subcellular location">
    <subcellularLocation>
        <location evidence="1">Membrane</location>
        <topology evidence="1">Multi-pass membrane protein</topology>
    </subcellularLocation>
</comment>
<reference evidence="7" key="1">
    <citation type="submission" date="2018-05" db="EMBL/GenBank/DDBJ databases">
        <authorList>
            <person name="Lanie J.A."/>
            <person name="Ng W.-L."/>
            <person name="Kazmierczak K.M."/>
            <person name="Andrzejewski T.M."/>
            <person name="Davidsen T.M."/>
            <person name="Wayne K.J."/>
            <person name="Tettelin H."/>
            <person name="Glass J.I."/>
            <person name="Rusch D."/>
            <person name="Podicherti R."/>
            <person name="Tsui H.-C.T."/>
            <person name="Winkler M.E."/>
        </authorList>
    </citation>
    <scope>NUCLEOTIDE SEQUENCE</scope>
</reference>
<dbReference type="InterPro" id="IPR004481">
    <property type="entry name" value="K/Na/Ca-exchanger"/>
</dbReference>
<evidence type="ECO:0000313" key="7">
    <source>
        <dbReference type="EMBL" id="SUZ71169.1"/>
    </source>
</evidence>
<evidence type="ECO:0000256" key="2">
    <source>
        <dbReference type="ARBA" id="ARBA00022692"/>
    </source>
</evidence>
<keyword evidence="2 5" id="KW-0812">Transmembrane</keyword>
<dbReference type="InterPro" id="IPR004837">
    <property type="entry name" value="NaCa_Exmemb"/>
</dbReference>
<feature type="transmembrane region" description="Helical" evidence="5">
    <location>
        <begin position="43"/>
        <end position="63"/>
    </location>
</feature>
<evidence type="ECO:0000256" key="5">
    <source>
        <dbReference type="SAM" id="Phobius"/>
    </source>
</evidence>
<dbReference type="GO" id="GO:0008273">
    <property type="term" value="F:calcium, potassium:sodium antiporter activity"/>
    <property type="evidence" value="ECO:0007669"/>
    <property type="project" value="TreeGrafter"/>
</dbReference>
<dbReference type="Pfam" id="PF01699">
    <property type="entry name" value="Na_Ca_ex"/>
    <property type="match status" value="2"/>
</dbReference>
<feature type="domain" description="Sodium/calcium exchanger membrane region" evidence="6">
    <location>
        <begin position="227"/>
        <end position="374"/>
    </location>
</feature>
<keyword evidence="4 5" id="KW-0472">Membrane</keyword>
<feature type="transmembrane region" description="Helical" evidence="5">
    <location>
        <begin position="261"/>
        <end position="284"/>
    </location>
</feature>
<proteinExistence type="predicted"/>
<feature type="transmembrane region" description="Helical" evidence="5">
    <location>
        <begin position="112"/>
        <end position="137"/>
    </location>
</feature>
<evidence type="ECO:0000256" key="3">
    <source>
        <dbReference type="ARBA" id="ARBA00022989"/>
    </source>
</evidence>
<protein>
    <recommendedName>
        <fullName evidence="6">Sodium/calcium exchanger membrane region domain-containing protein</fullName>
    </recommendedName>
</protein>
<organism evidence="7">
    <name type="scientific">marine metagenome</name>
    <dbReference type="NCBI Taxonomy" id="408172"/>
    <lineage>
        <taxon>unclassified sequences</taxon>
        <taxon>metagenomes</taxon>
        <taxon>ecological metagenomes</taxon>
    </lineage>
</organism>
<evidence type="ECO:0000256" key="4">
    <source>
        <dbReference type="ARBA" id="ARBA00023136"/>
    </source>
</evidence>
<dbReference type="PANTHER" id="PTHR10846">
    <property type="entry name" value="SODIUM/POTASSIUM/CALCIUM EXCHANGER"/>
    <property type="match status" value="1"/>
</dbReference>